<dbReference type="EMBL" id="LQYT01000049">
    <property type="protein sequence ID" value="KYD18699.1"/>
    <property type="molecule type" value="Genomic_DNA"/>
</dbReference>
<accession>A0A150M3K4</accession>
<gene>
    <name evidence="1" type="ORF">B4135_2317</name>
</gene>
<evidence type="ECO:0000313" key="1">
    <source>
        <dbReference type="EMBL" id="KYD18699.1"/>
    </source>
</evidence>
<sequence>MFRQNPLNKFKRKANKMAKEKKAIATYQKRKFVARNVFGF</sequence>
<protein>
    <submittedName>
        <fullName evidence="1">Uncharacterized protein</fullName>
    </submittedName>
</protein>
<organism evidence="1 2">
    <name type="scientific">Caldibacillus debilis</name>
    <dbReference type="NCBI Taxonomy" id="301148"/>
    <lineage>
        <taxon>Bacteria</taxon>
        <taxon>Bacillati</taxon>
        <taxon>Bacillota</taxon>
        <taxon>Bacilli</taxon>
        <taxon>Bacillales</taxon>
        <taxon>Bacillaceae</taxon>
        <taxon>Caldibacillus</taxon>
    </lineage>
</organism>
<evidence type="ECO:0000313" key="2">
    <source>
        <dbReference type="Proteomes" id="UP000075683"/>
    </source>
</evidence>
<name>A0A150M3K4_9BACI</name>
<dbReference type="Proteomes" id="UP000075683">
    <property type="component" value="Unassembled WGS sequence"/>
</dbReference>
<comment type="caution">
    <text evidence="1">The sequence shown here is derived from an EMBL/GenBank/DDBJ whole genome shotgun (WGS) entry which is preliminary data.</text>
</comment>
<proteinExistence type="predicted"/>
<dbReference type="AlphaFoldDB" id="A0A150M3K4"/>
<reference evidence="1 2" key="1">
    <citation type="submission" date="2016-01" db="EMBL/GenBank/DDBJ databases">
        <title>Draft Genome Sequences of Seven Thermophilic Sporeformers Isolated from Foods.</title>
        <authorList>
            <person name="Berendsen E.M."/>
            <person name="Wells-Bennik M.H."/>
            <person name="Krawcyk A.O."/>
            <person name="De Jong A."/>
            <person name="Holsappel S."/>
            <person name="Eijlander R.T."/>
            <person name="Kuipers O.P."/>
        </authorList>
    </citation>
    <scope>NUCLEOTIDE SEQUENCE [LARGE SCALE GENOMIC DNA]</scope>
    <source>
        <strain evidence="1 2">B4135</strain>
    </source>
</reference>